<dbReference type="InterPro" id="IPR039793">
    <property type="entry name" value="UROS/Hem4"/>
</dbReference>
<dbReference type="UniPathway" id="UPA00251">
    <property type="reaction ID" value="UER00320"/>
</dbReference>
<evidence type="ECO:0000256" key="3">
    <source>
        <dbReference type="ARBA" id="ARBA00013109"/>
    </source>
</evidence>
<dbReference type="InterPro" id="IPR003754">
    <property type="entry name" value="4pyrrol_synth_uPrphyn_synth"/>
</dbReference>
<feature type="domain" description="Tetrapyrrole biosynthesis uroporphyrinogen III synthase" evidence="10">
    <location>
        <begin position="18"/>
        <end position="243"/>
    </location>
</feature>
<dbReference type="CDD" id="cd06578">
    <property type="entry name" value="HemD"/>
    <property type="match status" value="1"/>
</dbReference>
<comment type="function">
    <text evidence="6 9">Catalyzes cyclization of the linear tetrapyrrole, hydroxymethylbilane, to the macrocyclic uroporphyrinogen III.</text>
</comment>
<evidence type="ECO:0000256" key="7">
    <source>
        <dbReference type="ARBA" id="ARBA00040167"/>
    </source>
</evidence>
<dbReference type="SUPFAM" id="SSF69618">
    <property type="entry name" value="HemD-like"/>
    <property type="match status" value="1"/>
</dbReference>
<name>A0A1F5VTJ6_9BACT</name>
<evidence type="ECO:0000313" key="12">
    <source>
        <dbReference type="Proteomes" id="UP000178943"/>
    </source>
</evidence>
<comment type="catalytic activity">
    <reaction evidence="8 9">
        <text>hydroxymethylbilane = uroporphyrinogen III + H2O</text>
        <dbReference type="Rhea" id="RHEA:18965"/>
        <dbReference type="ChEBI" id="CHEBI:15377"/>
        <dbReference type="ChEBI" id="CHEBI:57308"/>
        <dbReference type="ChEBI" id="CHEBI:57845"/>
        <dbReference type="EC" id="4.2.1.75"/>
    </reaction>
</comment>
<dbReference type="Pfam" id="PF02602">
    <property type="entry name" value="HEM4"/>
    <property type="match status" value="1"/>
</dbReference>
<accession>A0A1F5VTJ6</accession>
<evidence type="ECO:0000256" key="9">
    <source>
        <dbReference type="RuleBase" id="RU366031"/>
    </source>
</evidence>
<dbReference type="EMBL" id="MFGW01000085">
    <property type="protein sequence ID" value="OGF66668.1"/>
    <property type="molecule type" value="Genomic_DNA"/>
</dbReference>
<comment type="caution">
    <text evidence="11">The sequence shown here is derived from an EMBL/GenBank/DDBJ whole genome shotgun (WGS) entry which is preliminary data.</text>
</comment>
<comment type="pathway">
    <text evidence="1 9">Porphyrin-containing compound metabolism; protoporphyrin-IX biosynthesis; coproporphyrinogen-III from 5-aminolevulinate: step 3/4.</text>
</comment>
<evidence type="ECO:0000256" key="8">
    <source>
        <dbReference type="ARBA" id="ARBA00048617"/>
    </source>
</evidence>
<protein>
    <recommendedName>
        <fullName evidence="7 9">Uroporphyrinogen-III synthase</fullName>
        <ecNumber evidence="3 9">4.2.1.75</ecNumber>
    </recommendedName>
</protein>
<evidence type="ECO:0000256" key="1">
    <source>
        <dbReference type="ARBA" id="ARBA00004772"/>
    </source>
</evidence>
<dbReference type="PANTHER" id="PTHR38042">
    <property type="entry name" value="UROPORPHYRINOGEN-III SYNTHASE, CHLOROPLASTIC"/>
    <property type="match status" value="1"/>
</dbReference>
<dbReference type="GO" id="GO:0006780">
    <property type="term" value="P:uroporphyrinogen III biosynthetic process"/>
    <property type="evidence" value="ECO:0007669"/>
    <property type="project" value="UniProtKB-UniRule"/>
</dbReference>
<dbReference type="AlphaFoldDB" id="A0A1F5VTJ6"/>
<evidence type="ECO:0000256" key="2">
    <source>
        <dbReference type="ARBA" id="ARBA00008133"/>
    </source>
</evidence>
<dbReference type="InterPro" id="IPR036108">
    <property type="entry name" value="4pyrrol_syn_uPrphyn_synt_sf"/>
</dbReference>
<proteinExistence type="inferred from homology"/>
<keyword evidence="5 9" id="KW-0627">Porphyrin biosynthesis</keyword>
<evidence type="ECO:0000256" key="5">
    <source>
        <dbReference type="ARBA" id="ARBA00023244"/>
    </source>
</evidence>
<reference evidence="11 12" key="1">
    <citation type="journal article" date="2016" name="Nat. Commun.">
        <title>Thousands of microbial genomes shed light on interconnected biogeochemical processes in an aquifer system.</title>
        <authorList>
            <person name="Anantharaman K."/>
            <person name="Brown C.T."/>
            <person name="Hug L.A."/>
            <person name="Sharon I."/>
            <person name="Castelle C.J."/>
            <person name="Probst A.J."/>
            <person name="Thomas B.C."/>
            <person name="Singh A."/>
            <person name="Wilkins M.J."/>
            <person name="Karaoz U."/>
            <person name="Brodie E.L."/>
            <person name="Williams K.H."/>
            <person name="Hubbard S.S."/>
            <person name="Banfield J.F."/>
        </authorList>
    </citation>
    <scope>NUCLEOTIDE SEQUENCE [LARGE SCALE GENOMIC DNA]</scope>
</reference>
<sequence>MKPIIVITRQKEEGAKLAKALGEDFECIMIPSIQIIEPESWEACDAELKQLNTYDVIIFTSVHAVHYFMKRAKENGKFEQVQLLKAYVVGEKTKDALLAAGIESESLPDKSSSEGLARHILQTEKGIKRMLFPKGELADDRIEKRLQENGIEVKAVVVYRNVKATITEKEKAALKEKFQNDTIKIVTFFSPSAVKNFFEETGWIMSCEKVFFAAIGPTTKKALTLRGVAASIVPSRATAVALAEAIKEFKVSSW</sequence>
<evidence type="ECO:0000313" key="11">
    <source>
        <dbReference type="EMBL" id="OGF66668.1"/>
    </source>
</evidence>
<dbReference type="GO" id="GO:0006782">
    <property type="term" value="P:protoporphyrinogen IX biosynthetic process"/>
    <property type="evidence" value="ECO:0007669"/>
    <property type="project" value="UniProtKB-UniRule"/>
</dbReference>
<gene>
    <name evidence="11" type="ORF">A2Y62_21375</name>
</gene>
<dbReference type="Gene3D" id="3.40.50.10090">
    <property type="match status" value="2"/>
</dbReference>
<organism evidence="11 12">
    <name type="scientific">Candidatus Fischerbacteria bacterium RBG_13_37_8</name>
    <dbReference type="NCBI Taxonomy" id="1817863"/>
    <lineage>
        <taxon>Bacteria</taxon>
        <taxon>Candidatus Fischeribacteriota</taxon>
    </lineage>
</organism>
<evidence type="ECO:0000259" key="10">
    <source>
        <dbReference type="Pfam" id="PF02602"/>
    </source>
</evidence>
<dbReference type="STRING" id="1817863.A2Y62_21375"/>
<dbReference type="PANTHER" id="PTHR38042:SF1">
    <property type="entry name" value="UROPORPHYRINOGEN-III SYNTHASE, CHLOROPLASTIC"/>
    <property type="match status" value="1"/>
</dbReference>
<dbReference type="GO" id="GO:0004852">
    <property type="term" value="F:uroporphyrinogen-III synthase activity"/>
    <property type="evidence" value="ECO:0007669"/>
    <property type="project" value="UniProtKB-UniRule"/>
</dbReference>
<dbReference type="Proteomes" id="UP000178943">
    <property type="component" value="Unassembled WGS sequence"/>
</dbReference>
<evidence type="ECO:0000256" key="4">
    <source>
        <dbReference type="ARBA" id="ARBA00023239"/>
    </source>
</evidence>
<dbReference type="EC" id="4.2.1.75" evidence="3 9"/>
<keyword evidence="4 9" id="KW-0456">Lyase</keyword>
<comment type="similarity">
    <text evidence="2 9">Belongs to the uroporphyrinogen-III synthase family.</text>
</comment>
<evidence type="ECO:0000256" key="6">
    <source>
        <dbReference type="ARBA" id="ARBA00037589"/>
    </source>
</evidence>